<evidence type="ECO:0000256" key="1">
    <source>
        <dbReference type="SAM" id="Phobius"/>
    </source>
</evidence>
<keyword evidence="3" id="KW-1185">Reference proteome</keyword>
<keyword evidence="1" id="KW-0472">Membrane</keyword>
<sequence length="59" mass="7080">MDIVWIIILVPLIYFATVILISTIQAMMTRGKGKRVAKETFKETFWHFFFELLNPFNWI</sequence>
<dbReference type="EMBL" id="OFSM01000010">
    <property type="protein sequence ID" value="SOY29501.1"/>
    <property type="molecule type" value="Genomic_DNA"/>
</dbReference>
<dbReference type="AlphaFoldDB" id="A0A2K4ZGB0"/>
<name>A0A2K4ZGB0_9FIRM</name>
<keyword evidence="1" id="KW-1133">Transmembrane helix</keyword>
<evidence type="ECO:0000313" key="3">
    <source>
        <dbReference type="Proteomes" id="UP000236311"/>
    </source>
</evidence>
<dbReference type="RefSeq" id="WP_103239603.1">
    <property type="nucleotide sequence ID" value="NZ_JANJZD010000001.1"/>
</dbReference>
<protein>
    <submittedName>
        <fullName evidence="2">Uncharacterized protein</fullName>
    </submittedName>
</protein>
<proteinExistence type="predicted"/>
<reference evidence="2 3" key="1">
    <citation type="submission" date="2018-01" db="EMBL/GenBank/DDBJ databases">
        <authorList>
            <person name="Gaut B.S."/>
            <person name="Morton B.R."/>
            <person name="Clegg M.T."/>
            <person name="Duvall M.R."/>
        </authorList>
    </citation>
    <scope>NUCLEOTIDE SEQUENCE [LARGE SCALE GENOMIC DNA]</scope>
    <source>
        <strain evidence="2">GP69</strain>
    </source>
</reference>
<organism evidence="2 3">
    <name type="scientific">Acetatifactor muris</name>
    <dbReference type="NCBI Taxonomy" id="879566"/>
    <lineage>
        <taxon>Bacteria</taxon>
        <taxon>Bacillati</taxon>
        <taxon>Bacillota</taxon>
        <taxon>Clostridia</taxon>
        <taxon>Lachnospirales</taxon>
        <taxon>Lachnospiraceae</taxon>
        <taxon>Acetatifactor</taxon>
    </lineage>
</organism>
<feature type="transmembrane region" description="Helical" evidence="1">
    <location>
        <begin position="6"/>
        <end position="28"/>
    </location>
</feature>
<accession>A0A2K4ZGB0</accession>
<dbReference type="OrthoDB" id="2063857at2"/>
<keyword evidence="1" id="KW-0812">Transmembrane</keyword>
<evidence type="ECO:0000313" key="2">
    <source>
        <dbReference type="EMBL" id="SOY29501.1"/>
    </source>
</evidence>
<dbReference type="Proteomes" id="UP000236311">
    <property type="component" value="Unassembled WGS sequence"/>
</dbReference>
<gene>
    <name evidence="2" type="ORF">AMURIS_02222</name>
</gene>